<dbReference type="Pfam" id="PF04860">
    <property type="entry name" value="Phage_portal"/>
    <property type="match status" value="1"/>
</dbReference>
<sequence length="543" mass="61154">MIFHYISSVSKAKGGFYSLGIRDLFQRDTLNVQDYVDVDEYAKEDLQKSFRTGKSNNRGKVDALDINQSNNYGGPFSAVNKNDVLQKKKILNQYASNVIVQAIIRTRTNQVTPYCIPARLSRDGIGYEVVPKEIKGDKVTNKQKERSKELEDFIYHTGKDDNKEWRDTLPAFVTKIINDILVQDQVNIERVYESPNSAQLNHFNAVDASTIVISKLPASLDQPRSFEQIIDTKRIASFNEKEMVFETYWPTTTVNNRGYGYGPLEVVLPQLSYETNTEQFNARFFSQGGTTRGILVLNPNGDAQQQQMAIAGIRRQWNSQGAGMNGAWKVPMISGQDAKFVNMTQTSKDMEFEKFLNYLIYVIAAVYQIQPEEINFPNRGGATGRGGGNSVNEGNTMQSKISSSQSKGLQPLLFFIERLINEKILSKVDSDYQFKFTLGGTQSELEKQQVIEKELSNGMLLNEARAKNGLSKLDGLDIPGNVAQAVQWKQSEMKQSDLQHSKDYNKAPTDPKSPLPVDDNQTNNQENSQSDQDNQPNNNKPTQ</sequence>
<dbReference type="GeneID" id="54988816"/>
<evidence type="ECO:0000313" key="6">
    <source>
        <dbReference type="Proteomes" id="UP000240377"/>
    </source>
</evidence>
<keyword evidence="2" id="KW-1171">Viral genome ejection through host cell envelope</keyword>
<accession>A0A2K9VDC1</accession>
<dbReference type="InterPro" id="IPR006944">
    <property type="entry name" value="Phage/GTA_portal"/>
</dbReference>
<keyword evidence="6" id="KW-1185">Reference proteome</keyword>
<evidence type="ECO:0000256" key="2">
    <source>
        <dbReference type="ARBA" id="ARBA00023009"/>
    </source>
</evidence>
<evidence type="ECO:0000256" key="3">
    <source>
        <dbReference type="ARBA" id="ARBA00023219"/>
    </source>
</evidence>
<feature type="compositionally biased region" description="Low complexity" evidence="4">
    <location>
        <begin position="518"/>
        <end position="543"/>
    </location>
</feature>
<keyword evidence="1" id="KW-0118">Viral capsid assembly</keyword>
<dbReference type="KEGG" id="vg:54988816"/>
<dbReference type="EMBL" id="MG765279">
    <property type="protein sequence ID" value="AUV60212.1"/>
    <property type="molecule type" value="Genomic_DNA"/>
</dbReference>
<keyword evidence="1" id="KW-1188">Viral release from host cell</keyword>
<evidence type="ECO:0000256" key="4">
    <source>
        <dbReference type="SAM" id="MobiDB-lite"/>
    </source>
</evidence>
<dbReference type="RefSeq" id="YP_009798354.1">
    <property type="nucleotide sequence ID" value="NC_047926.1"/>
</dbReference>
<proteinExistence type="predicted"/>
<evidence type="ECO:0000313" key="5">
    <source>
        <dbReference type="EMBL" id="AUV60212.1"/>
    </source>
</evidence>
<feature type="region of interest" description="Disordered" evidence="4">
    <location>
        <begin position="490"/>
        <end position="543"/>
    </location>
</feature>
<keyword evidence="2" id="KW-1160">Virus entry into host cell</keyword>
<dbReference type="Proteomes" id="UP000240377">
    <property type="component" value="Segment"/>
</dbReference>
<reference evidence="5" key="1">
    <citation type="submission" date="2018-01" db="EMBL/GenBank/DDBJ databases">
        <title>Lactobacillus phages that infect wine-derived L. plantarum strains.</title>
        <authorList>
            <person name="Kyrkou I."/>
            <person name="Hestbjerg Hansen L."/>
        </authorList>
    </citation>
    <scope>NUCLEOTIDE SEQUENCE [LARGE SCALE GENOMIC DNA]</scope>
</reference>
<feature type="compositionally biased region" description="Basic and acidic residues" evidence="4">
    <location>
        <begin position="491"/>
        <end position="505"/>
    </location>
</feature>
<protein>
    <submittedName>
        <fullName evidence="5">Portal protein</fullName>
    </submittedName>
</protein>
<feature type="region of interest" description="Disordered" evidence="4">
    <location>
        <begin position="381"/>
        <end position="403"/>
    </location>
</feature>
<feature type="compositionally biased region" description="Polar residues" evidence="4">
    <location>
        <begin position="390"/>
        <end position="403"/>
    </location>
</feature>
<keyword evidence="3" id="KW-0231">Viral genome packaging</keyword>
<name>A0A2K9VDC1_9CAUD</name>
<organism evidence="5 6">
    <name type="scientific">Lactobacillus phage Semele</name>
    <dbReference type="NCBI Taxonomy" id="2079433"/>
    <lineage>
        <taxon>Viruses</taxon>
        <taxon>Duplodnaviria</taxon>
        <taxon>Heunggongvirae</taxon>
        <taxon>Uroviricota</taxon>
        <taxon>Caudoviricetes</taxon>
        <taxon>Herelleviridae</taxon>
        <taxon>Harbinvirus</taxon>
        <taxon>Harbinvirus semele</taxon>
    </lineage>
</organism>
<keyword evidence="2" id="KW-1162">Viral penetration into host cytoplasm</keyword>
<evidence type="ECO:0000256" key="1">
    <source>
        <dbReference type="ARBA" id="ARBA00022950"/>
    </source>
</evidence>